<keyword evidence="2" id="KW-0560">Oxidoreductase</keyword>
<dbReference type="AlphaFoldDB" id="A0A173MBK9"/>
<dbReference type="RefSeq" id="WP_076382411.1">
    <property type="nucleotide sequence ID" value="NZ_AP017422.1"/>
</dbReference>
<dbReference type="InterPro" id="IPR036291">
    <property type="entry name" value="NAD(P)-bd_dom_sf"/>
</dbReference>
<proteinExistence type="inferred from homology"/>
<dbReference type="PRINTS" id="PR00081">
    <property type="entry name" value="GDHRDH"/>
</dbReference>
<accession>A0A173MBK9</accession>
<dbReference type="GO" id="GO:0016491">
    <property type="term" value="F:oxidoreductase activity"/>
    <property type="evidence" value="ECO:0007669"/>
    <property type="project" value="UniProtKB-KW"/>
</dbReference>
<protein>
    <submittedName>
        <fullName evidence="3">Uncharacterized oxidoreductase</fullName>
    </submittedName>
</protein>
<sequence length="248" mass="27088">MEISNKTVLITGGGSGIGLETARLLNKRGNKVLIIGRNADRLRNAARGLDNVHTFSCDITKGEEVKKLTDKITNEFENLSIVMNNAAQSYVYSHGNGINAFEKASEEMLTNYLAVIRLNESLLPILTLQKEAAIINVTSLVSITPVTVIPTYSDTKAALHSYTLALRHSLAKNTPVKVFELLPPLVDTEFSKAIGGAENGIPAVVVAEQLLEGIQKDEPEIYVGQTKDFRSFFFSDPQGAFQMLNPTH</sequence>
<dbReference type="Gene3D" id="3.40.50.720">
    <property type="entry name" value="NAD(P)-binding Rossmann-like Domain"/>
    <property type="match status" value="1"/>
</dbReference>
<dbReference type="EMBL" id="FTOR01000013">
    <property type="protein sequence ID" value="SIT33806.1"/>
    <property type="molecule type" value="Genomic_DNA"/>
</dbReference>
<evidence type="ECO:0000313" key="4">
    <source>
        <dbReference type="Proteomes" id="UP000186917"/>
    </source>
</evidence>
<dbReference type="InterPro" id="IPR002347">
    <property type="entry name" value="SDR_fam"/>
</dbReference>
<evidence type="ECO:0000313" key="3">
    <source>
        <dbReference type="EMBL" id="SIT33806.1"/>
    </source>
</evidence>
<evidence type="ECO:0000256" key="1">
    <source>
        <dbReference type="ARBA" id="ARBA00006484"/>
    </source>
</evidence>
<dbReference type="OrthoDB" id="9810734at2"/>
<dbReference type="KEGG" id="fln:FLA_0916"/>
<organism evidence="3 4">
    <name type="scientific">Filimonas lacunae</name>
    <dbReference type="NCBI Taxonomy" id="477680"/>
    <lineage>
        <taxon>Bacteria</taxon>
        <taxon>Pseudomonadati</taxon>
        <taxon>Bacteroidota</taxon>
        <taxon>Chitinophagia</taxon>
        <taxon>Chitinophagales</taxon>
        <taxon>Chitinophagaceae</taxon>
        <taxon>Filimonas</taxon>
    </lineage>
</organism>
<dbReference type="PANTHER" id="PTHR44196">
    <property type="entry name" value="DEHYDROGENASE/REDUCTASE SDR FAMILY MEMBER 7B"/>
    <property type="match status" value="1"/>
</dbReference>
<reference evidence="4" key="1">
    <citation type="submission" date="2017-01" db="EMBL/GenBank/DDBJ databases">
        <authorList>
            <person name="Varghese N."/>
            <person name="Submissions S."/>
        </authorList>
    </citation>
    <scope>NUCLEOTIDE SEQUENCE [LARGE SCALE GENOMIC DNA]</scope>
    <source>
        <strain evidence="4">DSM 21054</strain>
    </source>
</reference>
<dbReference type="GO" id="GO:0016020">
    <property type="term" value="C:membrane"/>
    <property type="evidence" value="ECO:0007669"/>
    <property type="project" value="TreeGrafter"/>
</dbReference>
<dbReference type="STRING" id="477680.SAMN05421788_113133"/>
<dbReference type="Pfam" id="PF00106">
    <property type="entry name" value="adh_short"/>
    <property type="match status" value="1"/>
</dbReference>
<dbReference type="SUPFAM" id="SSF51735">
    <property type="entry name" value="NAD(P)-binding Rossmann-fold domains"/>
    <property type="match status" value="1"/>
</dbReference>
<dbReference type="Proteomes" id="UP000186917">
    <property type="component" value="Unassembled WGS sequence"/>
</dbReference>
<keyword evidence="4" id="KW-1185">Reference proteome</keyword>
<dbReference type="PANTHER" id="PTHR44196:SF1">
    <property type="entry name" value="DEHYDROGENASE_REDUCTASE SDR FAMILY MEMBER 7B"/>
    <property type="match status" value="1"/>
</dbReference>
<name>A0A173MBK9_9BACT</name>
<comment type="similarity">
    <text evidence="1">Belongs to the short-chain dehydrogenases/reductases (SDR) family.</text>
</comment>
<evidence type="ECO:0000256" key="2">
    <source>
        <dbReference type="ARBA" id="ARBA00023002"/>
    </source>
</evidence>
<gene>
    <name evidence="3" type="ORF">SAMN05421788_113133</name>
</gene>